<evidence type="ECO:0000256" key="5">
    <source>
        <dbReference type="SAM" id="Phobius"/>
    </source>
</evidence>
<dbReference type="InterPro" id="IPR000873">
    <property type="entry name" value="AMP-dep_synth/lig_dom"/>
</dbReference>
<dbReference type="SUPFAM" id="SSF56801">
    <property type="entry name" value="Acetyl-CoA synthetase-like"/>
    <property type="match status" value="1"/>
</dbReference>
<keyword evidence="7" id="KW-0808">Transferase</keyword>
<reference evidence="7 8" key="1">
    <citation type="journal article" date="2010" name="PLoS Genet.">
        <title>Analysis of the Legionella longbeachae genome and transcriptome uncovers unique strategies to cause Legionnaires' disease.</title>
        <authorList>
            <person name="Cazalet C."/>
            <person name="Gomez-Valero L."/>
            <person name="Rusniok C."/>
            <person name="Lomma M."/>
            <person name="Dervins-Ravault D."/>
            <person name="Newton H."/>
            <person name="Sansom F."/>
            <person name="Jarraud S."/>
            <person name="Zidane N."/>
            <person name="Ma L."/>
            <person name="Bouchier C."/>
            <person name="Etienne J."/>
            <person name="Hartland E."/>
            <person name="Buchrieser C."/>
        </authorList>
    </citation>
    <scope>NUCLEOTIDE SEQUENCE [LARGE SCALE GENOMIC DNA]</scope>
    <source>
        <strain evidence="7 8">NSW150</strain>
    </source>
</reference>
<dbReference type="AlphaFoldDB" id="D3HLT3"/>
<keyword evidence="5" id="KW-0812">Transmembrane</keyword>
<accession>D3HLT3</accession>
<keyword evidence="5" id="KW-1133">Transmembrane helix</keyword>
<evidence type="ECO:0000256" key="2">
    <source>
        <dbReference type="ARBA" id="ARBA00022598"/>
    </source>
</evidence>
<dbReference type="GeneID" id="40927155"/>
<dbReference type="GO" id="GO:0070566">
    <property type="term" value="F:adenylyltransferase activity"/>
    <property type="evidence" value="ECO:0007669"/>
    <property type="project" value="TreeGrafter"/>
</dbReference>
<gene>
    <name evidence="7" type="ordered locus">LLO_2965</name>
</gene>
<dbReference type="InterPro" id="IPR045851">
    <property type="entry name" value="AMP-bd_C_sf"/>
</dbReference>
<dbReference type="EMBL" id="FN650140">
    <property type="protein sequence ID" value="CBJ13412.1"/>
    <property type="molecule type" value="Genomic_DNA"/>
</dbReference>
<dbReference type="Pfam" id="PF23024">
    <property type="entry name" value="AMP-dom_DIP2-like"/>
    <property type="match status" value="1"/>
</dbReference>
<keyword evidence="5" id="KW-0472">Membrane</keyword>
<keyword evidence="2" id="KW-0436">Ligase</keyword>
<dbReference type="STRING" id="661367.LLO_2965"/>
<dbReference type="PANTHER" id="PTHR22754:SF32">
    <property type="entry name" value="DISCO-INTERACTING PROTEIN 2"/>
    <property type="match status" value="1"/>
</dbReference>
<dbReference type="eggNOG" id="COG0204">
    <property type="taxonomic scope" value="Bacteria"/>
</dbReference>
<dbReference type="InterPro" id="IPR020845">
    <property type="entry name" value="AMP-binding_CS"/>
</dbReference>
<feature type="transmembrane region" description="Helical" evidence="5">
    <location>
        <begin position="615"/>
        <end position="639"/>
    </location>
</feature>
<evidence type="ECO:0000256" key="1">
    <source>
        <dbReference type="ARBA" id="ARBA00006432"/>
    </source>
</evidence>
<keyword evidence="8" id="KW-1185">Reference proteome</keyword>
<sequence length="854" mass="95483">MIAEISGEQPKRKIQKYAPSINATNIDLGKSKTIIDVLLAYAGKEEKRPHLYLQNEQGEEQIISYGQLWDEARNIARGLHKKGIKQGDTVAIMLPTGEEFFYAFSGILLVGATPVPIYPPFRPDRIEEYAEREAKILHNAQARMLITFVKAGALSHILGAFVPSLKEITTIKELRALTGFLPEIELEPEDPILIQYTSGSTGDPKGVFLTQQNMLANIRAIGKAIPVQPTDVGVSWLPLYHDMGLMNWLGAMYFGIPMVILSPLTFLTRPEQWLWSIHYHRATLSGAPNFAYELCIKKINKEDIEGLDLSSWRFAFNGAEAVNPKTLELFAKKFSSYGFDKESFAPVYGLAEATVGLTFPPERRKPRIDQIQRDALEKANKALTTSNNKDIIQFVSCGVPISNHQIRVVDEYGKEAAERFVGMIQFKGPSAMQGYFNNPKETKKIFHEGWWDTNDLGYVADNELFITGRKKDMIIKAGRNLYPEEIEEIVSQIPRVRKGCIIAFGVNDPILGTEKLIVVAESYELEKENQEAMRAAINEKMMDALGISPDVVLFVLPKTVPKTSSGKLRRSACKQAYIEGRLIKSKRSTTLQVVKLLLKGASRKIYDGIILVGKFIYTLYVAIILFLLVVPGWLCVLFLPKEAATKIIPLGARCIFKLGMCPVRFENEGNLNSKTHVIFVANHASYTDALLLLAYLPQGSLFTVKKELLKVPIVRTFIKRLGYLVIDRQDVAKSIENKNQIAQAIAKKSSVIIFPEGTFTYATGLRPFKLGAFTLAVETQAALCPVALSGTRSLLRDGSYLLKPGSIKLTIGKPIYPHEKSWDEMIRLRNLVRLEIAKKCDEPILDLVIAGLET</sequence>
<dbReference type="InterPro" id="IPR040097">
    <property type="entry name" value="FAAL/FAAC"/>
</dbReference>
<dbReference type="GO" id="GO:0005886">
    <property type="term" value="C:plasma membrane"/>
    <property type="evidence" value="ECO:0007669"/>
    <property type="project" value="TreeGrafter"/>
</dbReference>
<evidence type="ECO:0000313" key="8">
    <source>
        <dbReference type="Proteomes" id="UP000001060"/>
    </source>
</evidence>
<dbReference type="CDD" id="cd07989">
    <property type="entry name" value="LPLAT_AGPAT-like"/>
    <property type="match status" value="1"/>
</dbReference>
<dbReference type="KEGG" id="llo:LLO_2965"/>
<dbReference type="PANTHER" id="PTHR22754">
    <property type="entry name" value="DISCO-INTERACTING PROTEIN 2 DIP2 -RELATED"/>
    <property type="match status" value="1"/>
</dbReference>
<organism evidence="7 8">
    <name type="scientific">Legionella longbeachae serogroup 1 (strain NSW150)</name>
    <dbReference type="NCBI Taxonomy" id="661367"/>
    <lineage>
        <taxon>Bacteria</taxon>
        <taxon>Pseudomonadati</taxon>
        <taxon>Pseudomonadota</taxon>
        <taxon>Gammaproteobacteria</taxon>
        <taxon>Legionellales</taxon>
        <taxon>Legionellaceae</taxon>
        <taxon>Legionella</taxon>
    </lineage>
</organism>
<dbReference type="InterPro" id="IPR025110">
    <property type="entry name" value="AMP-bd_C"/>
</dbReference>
<dbReference type="SUPFAM" id="SSF69593">
    <property type="entry name" value="Glycerol-3-phosphate (1)-acyltransferase"/>
    <property type="match status" value="1"/>
</dbReference>
<evidence type="ECO:0000259" key="6">
    <source>
        <dbReference type="SMART" id="SM00563"/>
    </source>
</evidence>
<keyword evidence="4" id="KW-0443">Lipid metabolism</keyword>
<dbReference type="Proteomes" id="UP000001060">
    <property type="component" value="Chromosome"/>
</dbReference>
<protein>
    <submittedName>
        <fullName evidence="7">Putative acetyltransferase</fullName>
    </submittedName>
</protein>
<dbReference type="GO" id="GO:0016874">
    <property type="term" value="F:ligase activity"/>
    <property type="evidence" value="ECO:0007669"/>
    <property type="project" value="UniProtKB-KW"/>
</dbReference>
<dbReference type="FunFam" id="3.40.50.12780:FF:000013">
    <property type="entry name" value="Long-chain-fatty-acid--AMP ligase FadD32"/>
    <property type="match status" value="1"/>
</dbReference>
<dbReference type="Gene3D" id="3.30.300.30">
    <property type="match status" value="1"/>
</dbReference>
<keyword evidence="3" id="KW-0276">Fatty acid metabolism</keyword>
<dbReference type="RefSeq" id="WP_003634905.1">
    <property type="nucleotide sequence ID" value="NC_013861.1"/>
</dbReference>
<dbReference type="InterPro" id="IPR002123">
    <property type="entry name" value="Plipid/glycerol_acylTrfase"/>
</dbReference>
<dbReference type="SMART" id="SM00563">
    <property type="entry name" value="PlsC"/>
    <property type="match status" value="1"/>
</dbReference>
<dbReference type="Pfam" id="PF01553">
    <property type="entry name" value="Acyltransferase"/>
    <property type="match status" value="1"/>
</dbReference>
<name>D3HLT3_LEGLN</name>
<evidence type="ECO:0000313" key="7">
    <source>
        <dbReference type="EMBL" id="CBJ13412.1"/>
    </source>
</evidence>
<evidence type="ECO:0000256" key="3">
    <source>
        <dbReference type="ARBA" id="ARBA00022832"/>
    </source>
</evidence>
<feature type="domain" description="Phospholipid/glycerol acyltransferase" evidence="6">
    <location>
        <begin position="677"/>
        <end position="791"/>
    </location>
</feature>
<dbReference type="Pfam" id="PF00501">
    <property type="entry name" value="AMP-binding"/>
    <property type="match status" value="1"/>
</dbReference>
<dbReference type="eggNOG" id="COG0318">
    <property type="taxonomic scope" value="Bacteria"/>
</dbReference>
<dbReference type="GO" id="GO:0016746">
    <property type="term" value="F:acyltransferase activity"/>
    <property type="evidence" value="ECO:0007669"/>
    <property type="project" value="InterPro"/>
</dbReference>
<dbReference type="Gene3D" id="3.40.50.12780">
    <property type="entry name" value="N-terminal domain of ligase-like"/>
    <property type="match status" value="1"/>
</dbReference>
<comment type="similarity">
    <text evidence="1">Belongs to the ATP-dependent AMP-binding enzyme family.</text>
</comment>
<evidence type="ECO:0000256" key="4">
    <source>
        <dbReference type="ARBA" id="ARBA00023098"/>
    </source>
</evidence>
<dbReference type="OrthoDB" id="9757559at2"/>
<dbReference type="CDD" id="cd05931">
    <property type="entry name" value="FAAL"/>
    <property type="match status" value="1"/>
</dbReference>
<dbReference type="HOGENOM" id="CLU_000022_23_5_6"/>
<proteinExistence type="inferred from homology"/>
<dbReference type="PROSITE" id="PS00455">
    <property type="entry name" value="AMP_BINDING"/>
    <property type="match status" value="1"/>
</dbReference>
<dbReference type="GO" id="GO:0071766">
    <property type="term" value="P:Actinobacterium-type cell wall biogenesis"/>
    <property type="evidence" value="ECO:0007669"/>
    <property type="project" value="UniProtKB-ARBA"/>
</dbReference>
<dbReference type="GO" id="GO:0006633">
    <property type="term" value="P:fatty acid biosynthetic process"/>
    <property type="evidence" value="ECO:0007669"/>
    <property type="project" value="TreeGrafter"/>
</dbReference>
<dbReference type="InterPro" id="IPR042099">
    <property type="entry name" value="ANL_N_sf"/>
</dbReference>